<dbReference type="InterPro" id="IPR036259">
    <property type="entry name" value="MFS_trans_sf"/>
</dbReference>
<feature type="transmembrane region" description="Helical" evidence="4">
    <location>
        <begin position="369"/>
        <end position="391"/>
    </location>
</feature>
<sequence>MQKRHLIALSGMLTLLLLGVVYAWSVFAGPMEKEFSWQRSQTSMAFSICMSMFCIGGLISGILQKKFSSRVALWGCALAMGTGFCLASRVTSLTALYLTYGLLVGLGVGLAYNAVLSTVLRWFPDRTGFISGLLMMAFGFGGMVLGASGSLLVKAIGWRLTFFAIGVVFPVVILLCSAVMAPPKAGQLCAENSAACGGQRREDITASLMLRRPSFWIFFAWSSLLSAAGLMLIAHSVPFMAGMAIGADEAALLAGVVSVCNGFGRVIVGGLYDKIGRARVMLLVGAGFCIAGGILLYALRMGDIKLAVAGFVLTGLSFGGVLPMNAVFIRSFYGESNYPVNFSMVNMVLIVASFLGPYVAGLLHGTSGSYAPMTIFIIMLGSLGTVLTIVLNKCREAREYGI</sequence>
<dbReference type="Proteomes" id="UP000297065">
    <property type="component" value="Chromosome"/>
</dbReference>
<feature type="transmembrane region" description="Helical" evidence="4">
    <location>
        <begin position="340"/>
        <end position="363"/>
    </location>
</feature>
<dbReference type="GO" id="GO:0022857">
    <property type="term" value="F:transmembrane transporter activity"/>
    <property type="evidence" value="ECO:0007669"/>
    <property type="project" value="InterPro"/>
</dbReference>
<dbReference type="Gene3D" id="1.20.1250.20">
    <property type="entry name" value="MFS general substrate transporter like domains"/>
    <property type="match status" value="2"/>
</dbReference>
<dbReference type="AlphaFoldDB" id="A0A4P7UMH7"/>
<organism evidence="6 7">
    <name type="scientific">Desulfovibrio desulfuricans</name>
    <dbReference type="NCBI Taxonomy" id="876"/>
    <lineage>
        <taxon>Bacteria</taxon>
        <taxon>Pseudomonadati</taxon>
        <taxon>Thermodesulfobacteriota</taxon>
        <taxon>Desulfovibrionia</taxon>
        <taxon>Desulfovibrionales</taxon>
        <taxon>Desulfovibrionaceae</taxon>
        <taxon>Desulfovibrio</taxon>
    </lineage>
</organism>
<keyword evidence="3 4" id="KW-0472">Membrane</keyword>
<feature type="transmembrane region" description="Helical" evidence="4">
    <location>
        <begin position="160"/>
        <end position="181"/>
    </location>
</feature>
<feature type="transmembrane region" description="Helical" evidence="4">
    <location>
        <begin position="280"/>
        <end position="300"/>
    </location>
</feature>
<evidence type="ECO:0000313" key="6">
    <source>
        <dbReference type="EMBL" id="QCC85941.1"/>
    </source>
</evidence>
<dbReference type="SUPFAM" id="SSF103473">
    <property type="entry name" value="MFS general substrate transporter"/>
    <property type="match status" value="1"/>
</dbReference>
<dbReference type="InterPro" id="IPR011701">
    <property type="entry name" value="MFS"/>
</dbReference>
<keyword evidence="1 4" id="KW-0812">Transmembrane</keyword>
<feature type="transmembrane region" description="Helical" evidence="4">
    <location>
        <begin position="71"/>
        <end position="91"/>
    </location>
</feature>
<dbReference type="EMBL" id="CP036295">
    <property type="protein sequence ID" value="QCC85941.1"/>
    <property type="molecule type" value="Genomic_DNA"/>
</dbReference>
<evidence type="ECO:0000256" key="4">
    <source>
        <dbReference type="SAM" id="Phobius"/>
    </source>
</evidence>
<dbReference type="OrthoDB" id="9793415at2"/>
<name>A0A4P7UMH7_DESDE</name>
<feature type="transmembrane region" description="Helical" evidence="4">
    <location>
        <begin position="306"/>
        <end position="328"/>
    </location>
</feature>
<dbReference type="PANTHER" id="PTHR11360:SF304">
    <property type="entry name" value="MFS DOMAIN-CONTAINING PROTEIN"/>
    <property type="match status" value="1"/>
</dbReference>
<proteinExistence type="predicted"/>
<evidence type="ECO:0000259" key="5">
    <source>
        <dbReference type="PROSITE" id="PS50850"/>
    </source>
</evidence>
<accession>A0A4P7UMH7</accession>
<gene>
    <name evidence="6" type="ORF">DDIC_08645</name>
</gene>
<feature type="transmembrane region" description="Helical" evidence="4">
    <location>
        <begin position="44"/>
        <end position="64"/>
    </location>
</feature>
<feature type="transmembrane region" description="Helical" evidence="4">
    <location>
        <begin position="215"/>
        <end position="238"/>
    </location>
</feature>
<dbReference type="PANTHER" id="PTHR11360">
    <property type="entry name" value="MONOCARBOXYLATE TRANSPORTER"/>
    <property type="match status" value="1"/>
</dbReference>
<dbReference type="PROSITE" id="PS50850">
    <property type="entry name" value="MFS"/>
    <property type="match status" value="1"/>
</dbReference>
<evidence type="ECO:0000256" key="2">
    <source>
        <dbReference type="ARBA" id="ARBA00022989"/>
    </source>
</evidence>
<feature type="transmembrane region" description="Helical" evidence="4">
    <location>
        <begin position="97"/>
        <end position="116"/>
    </location>
</feature>
<evidence type="ECO:0000256" key="3">
    <source>
        <dbReference type="ARBA" id="ARBA00023136"/>
    </source>
</evidence>
<dbReference type="InterPro" id="IPR050327">
    <property type="entry name" value="Proton-linked_MCT"/>
</dbReference>
<dbReference type="RefSeq" id="WP_136400066.1">
    <property type="nucleotide sequence ID" value="NZ_CP036295.1"/>
</dbReference>
<reference evidence="6 7" key="1">
    <citation type="submission" date="2019-02" db="EMBL/GenBank/DDBJ databases">
        <title>Complete Genome Sequence of Desulfovibrio desulfuricans IC1, a Sulfonate Utilizing Anaerobe.</title>
        <authorList>
            <person name="Day L.A."/>
            <person name="De Leon K.B."/>
            <person name="Wall J.D."/>
        </authorList>
    </citation>
    <scope>NUCLEOTIDE SEQUENCE [LARGE SCALE GENOMIC DNA]</scope>
    <source>
        <strain evidence="6 7">IC1</strain>
    </source>
</reference>
<dbReference type="Pfam" id="PF07690">
    <property type="entry name" value="MFS_1"/>
    <property type="match status" value="1"/>
</dbReference>
<feature type="domain" description="Major facilitator superfamily (MFS) profile" evidence="5">
    <location>
        <begin position="3"/>
        <end position="396"/>
    </location>
</feature>
<evidence type="ECO:0000256" key="1">
    <source>
        <dbReference type="ARBA" id="ARBA00022692"/>
    </source>
</evidence>
<evidence type="ECO:0000313" key="7">
    <source>
        <dbReference type="Proteomes" id="UP000297065"/>
    </source>
</evidence>
<protein>
    <submittedName>
        <fullName evidence="6">MFS transporter</fullName>
    </submittedName>
</protein>
<keyword evidence="2 4" id="KW-1133">Transmembrane helix</keyword>
<feature type="transmembrane region" description="Helical" evidence="4">
    <location>
        <begin position="250"/>
        <end position="268"/>
    </location>
</feature>
<dbReference type="InterPro" id="IPR020846">
    <property type="entry name" value="MFS_dom"/>
</dbReference>
<feature type="transmembrane region" description="Helical" evidence="4">
    <location>
        <begin position="128"/>
        <end position="148"/>
    </location>
</feature>